<dbReference type="InterPro" id="IPR001007">
    <property type="entry name" value="VWF_dom"/>
</dbReference>
<reference evidence="3" key="3">
    <citation type="submission" date="2023-05" db="EMBL/GenBank/DDBJ databases">
        <authorList>
            <person name="Smith C.H."/>
        </authorList>
    </citation>
    <scope>NUCLEOTIDE SEQUENCE</scope>
    <source>
        <strain evidence="3">CHS0354</strain>
        <tissue evidence="3">Mantle</tissue>
    </source>
</reference>
<feature type="chain" id="PRO_5042212554" description="VWFC domain-containing protein" evidence="1">
    <location>
        <begin position="24"/>
        <end position="175"/>
    </location>
</feature>
<proteinExistence type="predicted"/>
<dbReference type="SMART" id="SM00214">
    <property type="entry name" value="VWC"/>
    <property type="match status" value="2"/>
</dbReference>
<comment type="caution">
    <text evidence="3">The sequence shown here is derived from an EMBL/GenBank/DDBJ whole genome shotgun (WGS) entry which is preliminary data.</text>
</comment>
<dbReference type="PROSITE" id="PS01208">
    <property type="entry name" value="VWFC_1"/>
    <property type="match status" value="2"/>
</dbReference>
<dbReference type="Proteomes" id="UP001195483">
    <property type="component" value="Unassembled WGS sequence"/>
</dbReference>
<feature type="domain" description="VWFC" evidence="2">
    <location>
        <begin position="27"/>
        <end position="88"/>
    </location>
</feature>
<gene>
    <name evidence="3" type="ORF">CHS0354_023522</name>
</gene>
<feature type="signal peptide" evidence="1">
    <location>
        <begin position="1"/>
        <end position="23"/>
    </location>
</feature>
<sequence length="175" mass="18977">MGFCQPKKCLILFLAMLPVMCKADDEPGCSGLNGKYYRTGDIMPTTHPCETDCICNGHDEVKCNVSVCAMLQCANPIHIEGKCCPVCGCEQSGLIYNPGDAMKSANNCEMNCICGDAGQRVCAMMACPQCEHPIQKDGECCPQCICKDNGQIYNAGKTEQKQVVLIHLPDLKTNN</sequence>
<dbReference type="PROSITE" id="PS50184">
    <property type="entry name" value="VWFC_2"/>
    <property type="match status" value="2"/>
</dbReference>
<organism evidence="3 4">
    <name type="scientific">Potamilus streckersoni</name>
    <dbReference type="NCBI Taxonomy" id="2493646"/>
    <lineage>
        <taxon>Eukaryota</taxon>
        <taxon>Metazoa</taxon>
        <taxon>Spiralia</taxon>
        <taxon>Lophotrochozoa</taxon>
        <taxon>Mollusca</taxon>
        <taxon>Bivalvia</taxon>
        <taxon>Autobranchia</taxon>
        <taxon>Heteroconchia</taxon>
        <taxon>Palaeoheterodonta</taxon>
        <taxon>Unionida</taxon>
        <taxon>Unionoidea</taxon>
        <taxon>Unionidae</taxon>
        <taxon>Ambleminae</taxon>
        <taxon>Lampsilini</taxon>
        <taxon>Potamilus</taxon>
    </lineage>
</organism>
<dbReference type="SUPFAM" id="SSF57603">
    <property type="entry name" value="FnI-like domain"/>
    <property type="match status" value="2"/>
</dbReference>
<protein>
    <recommendedName>
        <fullName evidence="2">VWFC domain-containing protein</fullName>
    </recommendedName>
</protein>
<reference evidence="3" key="1">
    <citation type="journal article" date="2021" name="Genome Biol. Evol.">
        <title>A High-Quality Reference Genome for a Parasitic Bivalve with Doubly Uniparental Inheritance (Bivalvia: Unionida).</title>
        <authorList>
            <person name="Smith C.H."/>
        </authorList>
    </citation>
    <scope>NUCLEOTIDE SEQUENCE</scope>
    <source>
        <strain evidence="3">CHS0354</strain>
    </source>
</reference>
<keyword evidence="1" id="KW-0732">Signal</keyword>
<evidence type="ECO:0000256" key="1">
    <source>
        <dbReference type="SAM" id="SignalP"/>
    </source>
</evidence>
<dbReference type="Pfam" id="PF23334">
    <property type="entry name" value="VWC2L_2nd"/>
    <property type="match status" value="2"/>
</dbReference>
<evidence type="ECO:0000313" key="3">
    <source>
        <dbReference type="EMBL" id="KAK3580284.1"/>
    </source>
</evidence>
<keyword evidence="4" id="KW-1185">Reference proteome</keyword>
<accession>A0AAE0RVB4</accession>
<dbReference type="Gene3D" id="6.20.200.20">
    <property type="match status" value="1"/>
</dbReference>
<feature type="domain" description="VWFC" evidence="2">
    <location>
        <begin position="89"/>
        <end position="145"/>
    </location>
</feature>
<dbReference type="EMBL" id="JAEAOA010001417">
    <property type="protein sequence ID" value="KAK3580284.1"/>
    <property type="molecule type" value="Genomic_DNA"/>
</dbReference>
<reference evidence="3" key="2">
    <citation type="journal article" date="2021" name="Genome Biol. Evol.">
        <title>Developing a high-quality reference genome for a parasitic bivalve with doubly uniparental inheritance (Bivalvia: Unionida).</title>
        <authorList>
            <person name="Smith C.H."/>
        </authorList>
    </citation>
    <scope>NUCLEOTIDE SEQUENCE</scope>
    <source>
        <strain evidence="3">CHS0354</strain>
        <tissue evidence="3">Mantle</tissue>
    </source>
</reference>
<evidence type="ECO:0000313" key="4">
    <source>
        <dbReference type="Proteomes" id="UP001195483"/>
    </source>
</evidence>
<dbReference type="AlphaFoldDB" id="A0AAE0RVB4"/>
<evidence type="ECO:0000259" key="2">
    <source>
        <dbReference type="PROSITE" id="PS50184"/>
    </source>
</evidence>
<name>A0AAE0RVB4_9BIVA</name>